<dbReference type="Proteomes" id="UP000095280">
    <property type="component" value="Unplaced"/>
</dbReference>
<evidence type="ECO:0000313" key="4">
    <source>
        <dbReference type="WBParaSite" id="maker-uti_cns_0008372-snap-gene-0.3-mRNA-1"/>
    </source>
</evidence>
<dbReference type="SUPFAM" id="SSF46585">
    <property type="entry name" value="HR1 repeat"/>
    <property type="match status" value="1"/>
</dbReference>
<dbReference type="WBParaSite" id="maker-uti_cns_0008372-snap-gene-0.3-mRNA-1">
    <property type="protein sequence ID" value="maker-uti_cns_0008372-snap-gene-0.3-mRNA-1"/>
    <property type="gene ID" value="maker-uti_cns_0008372-snap-gene-0.3"/>
</dbReference>
<dbReference type="InterPro" id="IPR036274">
    <property type="entry name" value="HR1_rpt_sf"/>
</dbReference>
<dbReference type="Pfam" id="PF02185">
    <property type="entry name" value="HR1"/>
    <property type="match status" value="1"/>
</dbReference>
<evidence type="ECO:0000313" key="3">
    <source>
        <dbReference type="Proteomes" id="UP000095280"/>
    </source>
</evidence>
<evidence type="ECO:0000256" key="1">
    <source>
        <dbReference type="SAM" id="Coils"/>
    </source>
</evidence>
<reference evidence="4" key="1">
    <citation type="submission" date="2016-11" db="UniProtKB">
        <authorList>
            <consortium name="WormBaseParasite"/>
        </authorList>
    </citation>
    <scope>IDENTIFICATION</scope>
</reference>
<dbReference type="Gene3D" id="1.10.287.160">
    <property type="entry name" value="HR1 repeat"/>
    <property type="match status" value="2"/>
</dbReference>
<dbReference type="GO" id="GO:0007165">
    <property type="term" value="P:signal transduction"/>
    <property type="evidence" value="ECO:0007669"/>
    <property type="project" value="InterPro"/>
</dbReference>
<name>A0A1I8HXK3_9PLAT</name>
<keyword evidence="1" id="KW-0175">Coiled coil</keyword>
<protein>
    <submittedName>
        <fullName evidence="4">Hr1 domain-containing protein</fullName>
    </submittedName>
</protein>
<dbReference type="InterPro" id="IPR011072">
    <property type="entry name" value="HR1_rho-bd"/>
</dbReference>
<proteinExistence type="predicted"/>
<dbReference type="AlphaFoldDB" id="A0A1I8HXK3"/>
<sequence length="223" mass="24566">MEQQQLQQQYQDCSYSSVTAKYKLHARSEPELLDRIVRDLENQKENLKEEMLRLRKLKVGAENLRNAMEKRRAAKEVNREIDTYERLLEEVQNKLAVNGAELLVLQHMRGCSQLPQAAAAGPAASPKSSSSQSATDGVGIEAHVAELQKQLAIEMKVKSGAERLLESLAAAAASTGGAVANSAAASSPDLVMQVRLELAQSRDKIAFLKNCLLRASQQQQQQQ</sequence>
<organism evidence="3 4">
    <name type="scientific">Macrostomum lignano</name>
    <dbReference type="NCBI Taxonomy" id="282301"/>
    <lineage>
        <taxon>Eukaryota</taxon>
        <taxon>Metazoa</taxon>
        <taxon>Spiralia</taxon>
        <taxon>Lophotrochozoa</taxon>
        <taxon>Platyhelminthes</taxon>
        <taxon>Rhabditophora</taxon>
        <taxon>Macrostomorpha</taxon>
        <taxon>Macrostomida</taxon>
        <taxon>Macrostomidae</taxon>
        <taxon>Macrostomum</taxon>
    </lineage>
</organism>
<accession>A0A1I8HXK3</accession>
<feature type="domain" description="REM-1" evidence="2">
    <location>
        <begin position="144"/>
        <end position="223"/>
    </location>
</feature>
<evidence type="ECO:0000259" key="2">
    <source>
        <dbReference type="Pfam" id="PF02185"/>
    </source>
</evidence>
<keyword evidence="3" id="KW-1185">Reference proteome</keyword>
<feature type="coiled-coil region" evidence="1">
    <location>
        <begin position="33"/>
        <end position="94"/>
    </location>
</feature>